<protein>
    <submittedName>
        <fullName evidence="1">Capsule polysaccharide biosynthesis protein</fullName>
    </submittedName>
</protein>
<reference evidence="1 2" key="1">
    <citation type="submission" date="2016-11" db="EMBL/GenBank/DDBJ databases">
        <authorList>
            <person name="Jaros S."/>
            <person name="Januszkiewicz K."/>
            <person name="Wedrychowicz H."/>
        </authorList>
    </citation>
    <scope>NUCLEOTIDE SEQUENCE [LARGE SCALE GENOMIC DNA]</scope>
    <source>
        <strain evidence="1 2">DSM 14916</strain>
    </source>
</reference>
<dbReference type="OrthoDB" id="6713140at2"/>
<organism evidence="1 2">
    <name type="scientific">Muricoccus roseus</name>
    <dbReference type="NCBI Taxonomy" id="198092"/>
    <lineage>
        <taxon>Bacteria</taxon>
        <taxon>Pseudomonadati</taxon>
        <taxon>Pseudomonadota</taxon>
        <taxon>Alphaproteobacteria</taxon>
        <taxon>Acetobacterales</taxon>
        <taxon>Roseomonadaceae</taxon>
        <taxon>Muricoccus</taxon>
    </lineage>
</organism>
<evidence type="ECO:0000313" key="1">
    <source>
        <dbReference type="EMBL" id="SHK34656.1"/>
    </source>
</evidence>
<name>A0A1M6RQA8_9PROT</name>
<accession>A0A1M6RQA8</accession>
<dbReference type="EMBL" id="FQZF01000045">
    <property type="protein sequence ID" value="SHK34656.1"/>
    <property type="molecule type" value="Genomic_DNA"/>
</dbReference>
<dbReference type="RefSeq" id="WP_073139820.1">
    <property type="nucleotide sequence ID" value="NZ_FQZF01000045.1"/>
</dbReference>
<sequence>MPLIDEATLAIPEGAALEAVFWKGRTDFLPVVRKMARDTWRVADPMPAIRLLQAANRPLWTMPHRVEAPEQRRLRDGFLEVLAAANAPLLLHSPHEPVDGLARDGHLVRLMWHGSVKATGRWNYAQAALPHMLTFDRLGYAGWSSLAGVERREVLAIEQPVADAFHAAHTEPFLAEGQSKYRQDASIPVEEEGFVFLPLQLPNDSVIALKHFDAPYAEGIRRMVGSLAGEGVPLVLKRHPHCTDPAIGKLLDGLVAAWPGRVSVSRASVHALIRRARAVLTVNSGVGFEALLHGKPVVAAGKAEYRVAATELTDPDAAPAALATAEAAHDPAFVRRYLFLALNQYQIDTRSPVSFQRAALRVLCQDYIERVPR</sequence>
<dbReference type="GO" id="GO:0000271">
    <property type="term" value="P:polysaccharide biosynthetic process"/>
    <property type="evidence" value="ECO:0007669"/>
    <property type="project" value="InterPro"/>
</dbReference>
<dbReference type="GO" id="GO:0015774">
    <property type="term" value="P:polysaccharide transport"/>
    <property type="evidence" value="ECO:0007669"/>
    <property type="project" value="InterPro"/>
</dbReference>
<dbReference type="STRING" id="198092.SAMN02745194_04741"/>
<dbReference type="SUPFAM" id="SSF53756">
    <property type="entry name" value="UDP-Glycosyltransferase/glycogen phosphorylase"/>
    <property type="match status" value="1"/>
</dbReference>
<keyword evidence="2" id="KW-1185">Reference proteome</keyword>
<dbReference type="Pfam" id="PF05159">
    <property type="entry name" value="Capsule_synth"/>
    <property type="match status" value="1"/>
</dbReference>
<dbReference type="InterPro" id="IPR007833">
    <property type="entry name" value="Capsule_polysaccharide_synth"/>
</dbReference>
<gene>
    <name evidence="1" type="ORF">SAMN02745194_04741</name>
</gene>
<proteinExistence type="predicted"/>
<evidence type="ECO:0000313" key="2">
    <source>
        <dbReference type="Proteomes" id="UP000184387"/>
    </source>
</evidence>
<dbReference type="Proteomes" id="UP000184387">
    <property type="component" value="Unassembled WGS sequence"/>
</dbReference>
<dbReference type="AlphaFoldDB" id="A0A1M6RQA8"/>